<dbReference type="AlphaFoldDB" id="A0A382VC18"/>
<name>A0A382VC18_9ZZZZ</name>
<reference evidence="1" key="1">
    <citation type="submission" date="2018-05" db="EMBL/GenBank/DDBJ databases">
        <authorList>
            <person name="Lanie J.A."/>
            <person name="Ng W.-L."/>
            <person name="Kazmierczak K.M."/>
            <person name="Andrzejewski T.M."/>
            <person name="Davidsen T.M."/>
            <person name="Wayne K.J."/>
            <person name="Tettelin H."/>
            <person name="Glass J.I."/>
            <person name="Rusch D."/>
            <person name="Podicherti R."/>
            <person name="Tsui H.-C.T."/>
            <person name="Winkler M.E."/>
        </authorList>
    </citation>
    <scope>NUCLEOTIDE SEQUENCE</scope>
</reference>
<dbReference type="InterPro" id="IPR029058">
    <property type="entry name" value="AB_hydrolase_fold"/>
</dbReference>
<sequence length="286" mass="32085">HPERMEMFAYDDKHAFSKPRREAAARWMTRWLLGRNDPVTEPEMKTYTPEQLRVTATGQVLKEYPQSLSVSQLNLQRAHALAIDRKNYWKSRSVPEAMKEIGELIGVRPNLQPPQVESRGVVQRGTYQIEKLVLQRPDEIPVPGLLFVPSGIEGKHPATLYLDGRGKATDANAGGEIEKRLARGEIVLSLDLRGFGETSDRKRNVVYYTREFRAGMWSLHLGQTLLGQRVEDALSGFQVLSNHAHVDARQIHLVGIERAGPVALHAAALQTGVASVSLRDSIRSWV</sequence>
<gene>
    <name evidence="1" type="ORF">METZ01_LOCUS396429</name>
</gene>
<dbReference type="SUPFAM" id="SSF53474">
    <property type="entry name" value="alpha/beta-Hydrolases"/>
    <property type="match status" value="1"/>
</dbReference>
<accession>A0A382VC18</accession>
<dbReference type="Gene3D" id="3.40.50.1820">
    <property type="entry name" value="alpha/beta hydrolase"/>
    <property type="match status" value="1"/>
</dbReference>
<organism evidence="1">
    <name type="scientific">marine metagenome</name>
    <dbReference type="NCBI Taxonomy" id="408172"/>
    <lineage>
        <taxon>unclassified sequences</taxon>
        <taxon>metagenomes</taxon>
        <taxon>ecological metagenomes</taxon>
    </lineage>
</organism>
<protein>
    <submittedName>
        <fullName evidence="1">Uncharacterized protein</fullName>
    </submittedName>
</protein>
<feature type="non-terminal residue" evidence="1">
    <location>
        <position position="286"/>
    </location>
</feature>
<dbReference type="EMBL" id="UINC01150497">
    <property type="protein sequence ID" value="SVD43575.1"/>
    <property type="molecule type" value="Genomic_DNA"/>
</dbReference>
<proteinExistence type="predicted"/>
<evidence type="ECO:0000313" key="1">
    <source>
        <dbReference type="EMBL" id="SVD43575.1"/>
    </source>
</evidence>
<feature type="non-terminal residue" evidence="1">
    <location>
        <position position="1"/>
    </location>
</feature>